<gene>
    <name evidence="2" type="ORF">GUJ93_ZPchr0002g25954</name>
</gene>
<dbReference type="InterPro" id="IPR052191">
    <property type="entry name" value="tRNA_ntf/polyA_polymerase_I"/>
</dbReference>
<accession>A0A8J5S2V6</accession>
<feature type="compositionally biased region" description="Pro residues" evidence="1">
    <location>
        <begin position="52"/>
        <end position="64"/>
    </location>
</feature>
<reference evidence="2" key="2">
    <citation type="submission" date="2021-02" db="EMBL/GenBank/DDBJ databases">
        <authorList>
            <person name="Kimball J.A."/>
            <person name="Haas M.W."/>
            <person name="Macchietto M."/>
            <person name="Kono T."/>
            <person name="Duquette J."/>
            <person name="Shao M."/>
        </authorList>
    </citation>
    <scope>NUCLEOTIDE SEQUENCE</scope>
    <source>
        <tissue evidence="2">Fresh leaf tissue</tissue>
    </source>
</reference>
<reference evidence="2" key="1">
    <citation type="journal article" date="2021" name="bioRxiv">
        <title>Whole Genome Assembly and Annotation of Northern Wild Rice, Zizania palustris L., Supports a Whole Genome Duplication in the Zizania Genus.</title>
        <authorList>
            <person name="Haas M."/>
            <person name="Kono T."/>
            <person name="Macchietto M."/>
            <person name="Millas R."/>
            <person name="McGilp L."/>
            <person name="Shao M."/>
            <person name="Duquette J."/>
            <person name="Hirsch C.N."/>
            <person name="Kimball J."/>
        </authorList>
    </citation>
    <scope>NUCLEOTIDE SEQUENCE</scope>
    <source>
        <tissue evidence="2">Fresh leaf tissue</tissue>
    </source>
</reference>
<comment type="caution">
    <text evidence="2">The sequence shown here is derived from an EMBL/GenBank/DDBJ whole genome shotgun (WGS) entry which is preliminary data.</text>
</comment>
<organism evidence="2 3">
    <name type="scientific">Zizania palustris</name>
    <name type="common">Northern wild rice</name>
    <dbReference type="NCBI Taxonomy" id="103762"/>
    <lineage>
        <taxon>Eukaryota</taxon>
        <taxon>Viridiplantae</taxon>
        <taxon>Streptophyta</taxon>
        <taxon>Embryophyta</taxon>
        <taxon>Tracheophyta</taxon>
        <taxon>Spermatophyta</taxon>
        <taxon>Magnoliopsida</taxon>
        <taxon>Liliopsida</taxon>
        <taxon>Poales</taxon>
        <taxon>Poaceae</taxon>
        <taxon>BOP clade</taxon>
        <taxon>Oryzoideae</taxon>
        <taxon>Oryzeae</taxon>
        <taxon>Zizaniinae</taxon>
        <taxon>Zizania</taxon>
    </lineage>
</organism>
<dbReference type="Proteomes" id="UP000729402">
    <property type="component" value="Unassembled WGS sequence"/>
</dbReference>
<proteinExistence type="predicted"/>
<feature type="region of interest" description="Disordered" evidence="1">
    <location>
        <begin position="37"/>
        <end position="64"/>
    </location>
</feature>
<name>A0A8J5S2V6_ZIZPA</name>
<evidence type="ECO:0000313" key="2">
    <source>
        <dbReference type="EMBL" id="KAG8060042.1"/>
    </source>
</evidence>
<keyword evidence="3" id="KW-1185">Reference proteome</keyword>
<sequence>MFSSPRPISPTAHPFFPTAPRFFRSPAFLPCLCASRSPPPHLSPPSAHRSPPATPPPPPPPPPPLHLSPFLRALVPPVRGPCLLSWPIRVAPSPLTALAAPRRHRRSSSPSPECSGSKLSTAPATAGGDGAEAPEWKKLSAKRFGIKDSMIPDKAWNVLHRLRSRASTSFQEDCGRILRAIRIAAHLSFNFPKETAYHVRTLACSVARLDKVQPWSP</sequence>
<dbReference type="EMBL" id="JAAALK010000287">
    <property type="protein sequence ID" value="KAG8060042.1"/>
    <property type="molecule type" value="Genomic_DNA"/>
</dbReference>
<dbReference type="AlphaFoldDB" id="A0A8J5S2V6"/>
<dbReference type="PANTHER" id="PTHR43051">
    <property type="entry name" value="POLYNUCLEOTIDE ADENYLYLTRANSFERASE FAMILY PROTEIN"/>
    <property type="match status" value="1"/>
</dbReference>
<feature type="region of interest" description="Disordered" evidence="1">
    <location>
        <begin position="99"/>
        <end position="134"/>
    </location>
</feature>
<protein>
    <submittedName>
        <fullName evidence="2">Uncharacterized protein</fullName>
    </submittedName>
</protein>
<evidence type="ECO:0000313" key="3">
    <source>
        <dbReference type="Proteomes" id="UP000729402"/>
    </source>
</evidence>
<dbReference type="PANTHER" id="PTHR43051:SF2">
    <property type="entry name" value="POLYNUCLEOTIDE ADENYLYLTRANSFERASE FAMILY PROTEIN-RELATED"/>
    <property type="match status" value="1"/>
</dbReference>
<dbReference type="OrthoDB" id="445712at2759"/>
<evidence type="ECO:0000256" key="1">
    <source>
        <dbReference type="SAM" id="MobiDB-lite"/>
    </source>
</evidence>